<accession>A0A921QMS1</accession>
<protein>
    <submittedName>
        <fullName evidence="2">Uncharacterized protein</fullName>
    </submittedName>
</protein>
<feature type="region of interest" description="Disordered" evidence="1">
    <location>
        <begin position="966"/>
        <end position="985"/>
    </location>
</feature>
<feature type="compositionally biased region" description="Polar residues" evidence="1">
    <location>
        <begin position="1222"/>
        <end position="1248"/>
    </location>
</feature>
<feature type="region of interest" description="Disordered" evidence="1">
    <location>
        <begin position="1021"/>
        <end position="1117"/>
    </location>
</feature>
<dbReference type="PANTHER" id="PTHR34536">
    <property type="entry name" value="DENTIN SIALOPHOSPHOPROTEIN-LIKE PROTEIN"/>
    <property type="match status" value="1"/>
</dbReference>
<gene>
    <name evidence="2" type="ORF">BDA96_07G143100</name>
</gene>
<feature type="compositionally biased region" description="Basic and acidic residues" evidence="1">
    <location>
        <begin position="1451"/>
        <end position="1467"/>
    </location>
</feature>
<feature type="compositionally biased region" description="Basic and acidic residues" evidence="1">
    <location>
        <begin position="1066"/>
        <end position="1075"/>
    </location>
</feature>
<name>A0A921QMS1_SORBI</name>
<evidence type="ECO:0000256" key="1">
    <source>
        <dbReference type="SAM" id="MobiDB-lite"/>
    </source>
</evidence>
<feature type="compositionally biased region" description="Basic and acidic residues" evidence="1">
    <location>
        <begin position="1191"/>
        <end position="1201"/>
    </location>
</feature>
<organism evidence="2 3">
    <name type="scientific">Sorghum bicolor</name>
    <name type="common">Sorghum</name>
    <name type="synonym">Sorghum vulgare</name>
    <dbReference type="NCBI Taxonomy" id="4558"/>
    <lineage>
        <taxon>Eukaryota</taxon>
        <taxon>Viridiplantae</taxon>
        <taxon>Streptophyta</taxon>
        <taxon>Embryophyta</taxon>
        <taxon>Tracheophyta</taxon>
        <taxon>Spermatophyta</taxon>
        <taxon>Magnoliopsida</taxon>
        <taxon>Liliopsida</taxon>
        <taxon>Poales</taxon>
        <taxon>Poaceae</taxon>
        <taxon>PACMAD clade</taxon>
        <taxon>Panicoideae</taxon>
        <taxon>Andropogonodae</taxon>
        <taxon>Andropogoneae</taxon>
        <taxon>Sorghinae</taxon>
        <taxon>Sorghum</taxon>
    </lineage>
</organism>
<reference evidence="2" key="1">
    <citation type="journal article" date="2019" name="BMC Genomics">
        <title>A new reference genome for Sorghum bicolor reveals high levels of sequence similarity between sweet and grain genotypes: implications for the genetics of sugar metabolism.</title>
        <authorList>
            <person name="Cooper E.A."/>
            <person name="Brenton Z.W."/>
            <person name="Flinn B.S."/>
            <person name="Jenkins J."/>
            <person name="Shu S."/>
            <person name="Flowers D."/>
            <person name="Luo F."/>
            <person name="Wang Y."/>
            <person name="Xia P."/>
            <person name="Barry K."/>
            <person name="Daum C."/>
            <person name="Lipzen A."/>
            <person name="Yoshinaga Y."/>
            <person name="Schmutz J."/>
            <person name="Saski C."/>
            <person name="Vermerris W."/>
            <person name="Kresovich S."/>
        </authorList>
    </citation>
    <scope>NUCLEOTIDE SEQUENCE</scope>
</reference>
<feature type="region of interest" description="Disordered" evidence="1">
    <location>
        <begin position="1165"/>
        <end position="1274"/>
    </location>
</feature>
<feature type="compositionally biased region" description="Low complexity" evidence="1">
    <location>
        <begin position="1165"/>
        <end position="1175"/>
    </location>
</feature>
<proteinExistence type="predicted"/>
<feature type="compositionally biased region" description="Basic and acidic residues" evidence="1">
    <location>
        <begin position="736"/>
        <end position="753"/>
    </location>
</feature>
<dbReference type="EMBL" id="CM027686">
    <property type="protein sequence ID" value="KAG0523670.1"/>
    <property type="molecule type" value="Genomic_DNA"/>
</dbReference>
<dbReference type="PANTHER" id="PTHR34536:SF6">
    <property type="entry name" value="DENTIN SIALOPHOSPHOPROTEIN-LIKE PROTEIN"/>
    <property type="match status" value="1"/>
</dbReference>
<reference evidence="2" key="2">
    <citation type="submission" date="2020-10" db="EMBL/GenBank/DDBJ databases">
        <authorList>
            <person name="Cooper E.A."/>
            <person name="Brenton Z.W."/>
            <person name="Flinn B.S."/>
            <person name="Jenkins J."/>
            <person name="Shu S."/>
            <person name="Flowers D."/>
            <person name="Luo F."/>
            <person name="Wang Y."/>
            <person name="Xia P."/>
            <person name="Barry K."/>
            <person name="Daum C."/>
            <person name="Lipzen A."/>
            <person name="Yoshinaga Y."/>
            <person name="Schmutz J."/>
            <person name="Saski C."/>
            <person name="Vermerris W."/>
            <person name="Kresovich S."/>
        </authorList>
    </citation>
    <scope>NUCLEOTIDE SEQUENCE</scope>
</reference>
<comment type="caution">
    <text evidence="2">The sequence shown here is derived from an EMBL/GenBank/DDBJ whole genome shotgun (WGS) entry which is preliminary data.</text>
</comment>
<evidence type="ECO:0000313" key="2">
    <source>
        <dbReference type="EMBL" id="KAG0523670.1"/>
    </source>
</evidence>
<evidence type="ECO:0000313" key="3">
    <source>
        <dbReference type="Proteomes" id="UP000807115"/>
    </source>
</evidence>
<feature type="compositionally biased region" description="Basic and acidic residues" evidence="1">
    <location>
        <begin position="720"/>
        <end position="729"/>
    </location>
</feature>
<dbReference type="Proteomes" id="UP000807115">
    <property type="component" value="Chromosome 7"/>
</dbReference>
<feature type="compositionally biased region" description="Basic and acidic residues" evidence="1">
    <location>
        <begin position="1211"/>
        <end position="1221"/>
    </location>
</feature>
<feature type="compositionally biased region" description="Basic and acidic residues" evidence="1">
    <location>
        <begin position="1395"/>
        <end position="1424"/>
    </location>
</feature>
<feature type="compositionally biased region" description="Basic and acidic residues" evidence="1">
    <location>
        <begin position="1036"/>
        <end position="1059"/>
    </location>
</feature>
<feature type="region of interest" description="Disordered" evidence="1">
    <location>
        <begin position="1345"/>
        <end position="1467"/>
    </location>
</feature>
<sequence length="1467" mass="161467">MRKAGAKEGSIGSKGAVDMNSSHVSTAITRRPSNLMIKFCACTGRLSSSSQHNLENTDISMTCKGCTGESTADRGGPLCSGKLKNMGLELPRPLDLEVRWKTGNRRQRATRRARTSFGEETSRDGFGSFYLFGRATNQEMSQDAAVSESEKLGVSILGRRFSDPMENVPIKKRRFHMDCSPSPPPTPLLVDPYEKILGSSSKAVRSYDKHCKLKMQGIEYKEENKGRFGADDFSGIDILASAACESEMDGEMFNGECSKLAHPPEERKLENTTGSSKLSLLHNMEDKLNIPGTSHCIYDRPLGPSNSAPDMKSLFVATPTISENLVESAYAPKVNCSSYSALNSANKTEIVSDAKSSSVAIANSSDNPEKTIRCSQDTVVQTNHGNASRDSRLHWDLNVAMEAWDTDCGDVDDPLVSTVIDHDDARNGMEKPGTSHHFESRDGSVADHSVDTIHMADALKHVSANTNDTRDCTADGLSHPSQNLQLLESGSVGNDAIAETMDLPDQQNSRFASVMDSHIRSDLEPHLIMEHFASAAIVGKIDGSHPQPVHSEGLCNIMSSMNVNVGSNSLQTSELGTTLKPLASRLVSEESTNHPTAVMDSHIRSDPEPALIMEHFASAANVEKIDGSCPQPVHSEGLSNMSSMNVHVGTNSLQTSELGTTLKPLASRLVSEESTNLPTVGTFHKKVTDFGWSDNKLEEASEQSISESKNQELLDVDSGTSKKGERDTDIFYANKRTKDAENLTHPEDNHGSSDCDMAHAHEEDGAVVMINSKDSLITCANSSTLETYHISDEAHQVPGPSSECHKPEFITDAGSIVDSKAADSYQNGCKNELGKVVSNVCLDQCYETDISHISKNLAGVEEVDVEEDDSQYEDGEFRESDDCYWVGDGYEEVKHANLHYQVSDYKNEEATPGLTPLHTDSVAKNVVIPVASYNGTQSRKEDIAVSPVSSKRSWLTNCLDGGPIADGKAQSVHSRGDTKMYGSNTGRVAVRSATTVSQSERCNDALGDDMLNIRMKNTDAARDDESLRKKGLSNRDLQRVERQKSFDKPQRNELSRSDDGYGSGSKSERTMDSHRSHGMYGTSRHVQTSGRGEWVENSKHPRSTRRKSPEYYNYDPPGPRNAAEAAVAKMESSGFVVAPDGTLVRAVDAANAGQMPRRMRNTLSSSGRLISGRGSPIDRDGACGMSRGPVHAREASPERHFGANSNRSRRYGPEMEKDHTTDGNLSSVRCLLSSRQQGTPTSRASLNLSRAHSRSPSGSRSRSPHDWAPRNRSKIMANVGSTLRRHSRSPPNHMAKGRIVRMASPQRQPGYDDRAMRYSPLSRNNTYSQHASTWVEGRNGSAVDISDDHNKRYSRRSPPLRITSRNDRFDVMDSQGRPRSGEFYRPTQGRLLYGYDRENKHDRNGEDEREYSDRYANHSVKPYDRSGAVKQFRNNTGDKFRTRISAPRSPELQRRVSPRRFDRSFER</sequence>
<feature type="region of interest" description="Disordered" evidence="1">
    <location>
        <begin position="698"/>
        <end position="753"/>
    </location>
</feature>